<reference evidence="2" key="2">
    <citation type="submission" date="2023-04" db="EMBL/GenBank/DDBJ databases">
        <authorList>
            <person name="Bu L."/>
            <person name="Lu L."/>
            <person name="Laidemitt M.R."/>
            <person name="Zhang S.M."/>
            <person name="Mutuku M."/>
            <person name="Mkoji G."/>
            <person name="Steinauer M."/>
            <person name="Loker E.S."/>
        </authorList>
    </citation>
    <scope>NUCLEOTIDE SEQUENCE</scope>
    <source>
        <strain evidence="2">KasaAsao</strain>
        <tissue evidence="2">Whole Snail</tissue>
    </source>
</reference>
<dbReference type="InterPro" id="IPR001810">
    <property type="entry name" value="F-box_dom"/>
</dbReference>
<dbReference type="SUPFAM" id="SSF54236">
    <property type="entry name" value="Ubiquitin-like"/>
    <property type="match status" value="1"/>
</dbReference>
<reference evidence="2" key="1">
    <citation type="journal article" date="2023" name="PLoS Negl. Trop. Dis.">
        <title>A genome sequence for Biomphalaria pfeifferi, the major vector snail for the human-infecting parasite Schistosoma mansoni.</title>
        <authorList>
            <person name="Bu L."/>
            <person name="Lu L."/>
            <person name="Laidemitt M.R."/>
            <person name="Zhang S.M."/>
            <person name="Mutuku M."/>
            <person name="Mkoji G."/>
            <person name="Steinauer M."/>
            <person name="Loker E.S."/>
        </authorList>
    </citation>
    <scope>NUCLEOTIDE SEQUENCE</scope>
    <source>
        <strain evidence="2">KasaAsao</strain>
    </source>
</reference>
<dbReference type="SUPFAM" id="SSF81383">
    <property type="entry name" value="F-box domain"/>
    <property type="match status" value="1"/>
</dbReference>
<keyword evidence="3" id="KW-1185">Reference proteome</keyword>
<evidence type="ECO:0000313" key="2">
    <source>
        <dbReference type="EMBL" id="KAK0042858.1"/>
    </source>
</evidence>
<dbReference type="EMBL" id="JASAOG010000230">
    <property type="protein sequence ID" value="KAK0042858.1"/>
    <property type="molecule type" value="Genomic_DNA"/>
</dbReference>
<dbReference type="Proteomes" id="UP001233172">
    <property type="component" value="Unassembled WGS sequence"/>
</dbReference>
<dbReference type="PROSITE" id="PS50181">
    <property type="entry name" value="FBOX"/>
    <property type="match status" value="1"/>
</dbReference>
<protein>
    <submittedName>
        <fullName evidence="2">F-box only protein 7-like isoform X1</fullName>
    </submittedName>
</protein>
<dbReference type="InterPro" id="IPR036047">
    <property type="entry name" value="F-box-like_dom_sf"/>
</dbReference>
<dbReference type="AlphaFoldDB" id="A0AAD8EXC1"/>
<name>A0AAD8EXC1_BIOPF</name>
<dbReference type="Gene3D" id="1.20.1280.50">
    <property type="match status" value="1"/>
</dbReference>
<dbReference type="InterPro" id="IPR047118">
    <property type="entry name" value="Fbxo7"/>
</dbReference>
<comment type="caution">
    <text evidence="2">The sequence shown here is derived from an EMBL/GenBank/DDBJ whole genome shotgun (WGS) entry which is preliminary data.</text>
</comment>
<dbReference type="InterPro" id="IPR029071">
    <property type="entry name" value="Ubiquitin-like_domsf"/>
</dbReference>
<dbReference type="PANTHER" id="PTHR15537">
    <property type="entry name" value="F-BOX ONLY PROTEIN 7"/>
    <property type="match status" value="1"/>
</dbReference>
<evidence type="ECO:0000259" key="1">
    <source>
        <dbReference type="PROSITE" id="PS50181"/>
    </source>
</evidence>
<dbReference type="GO" id="GO:0019901">
    <property type="term" value="F:protein kinase binding"/>
    <property type="evidence" value="ECO:0007669"/>
    <property type="project" value="InterPro"/>
</dbReference>
<dbReference type="Pfam" id="PF12937">
    <property type="entry name" value="F-box-like"/>
    <property type="match status" value="1"/>
</dbReference>
<organism evidence="2 3">
    <name type="scientific">Biomphalaria pfeifferi</name>
    <name type="common">Bloodfluke planorb</name>
    <name type="synonym">Freshwater snail</name>
    <dbReference type="NCBI Taxonomy" id="112525"/>
    <lineage>
        <taxon>Eukaryota</taxon>
        <taxon>Metazoa</taxon>
        <taxon>Spiralia</taxon>
        <taxon>Lophotrochozoa</taxon>
        <taxon>Mollusca</taxon>
        <taxon>Gastropoda</taxon>
        <taxon>Heterobranchia</taxon>
        <taxon>Euthyneura</taxon>
        <taxon>Panpulmonata</taxon>
        <taxon>Hygrophila</taxon>
        <taxon>Lymnaeoidea</taxon>
        <taxon>Planorbidae</taxon>
        <taxon>Biomphalaria</taxon>
    </lineage>
</organism>
<proteinExistence type="predicted"/>
<dbReference type="GO" id="GO:1903599">
    <property type="term" value="P:positive regulation of autophagy of mitochondrion"/>
    <property type="evidence" value="ECO:0007669"/>
    <property type="project" value="TreeGrafter"/>
</dbReference>
<dbReference type="PANTHER" id="PTHR15537:SF2">
    <property type="entry name" value="F-BOX ONLY PROTEIN 7"/>
    <property type="match status" value="1"/>
</dbReference>
<dbReference type="InterPro" id="IPR021625">
    <property type="entry name" value="PI31_Prot_N"/>
</dbReference>
<gene>
    <name evidence="2" type="ORF">Bpfe_027698</name>
</gene>
<evidence type="ECO:0000313" key="3">
    <source>
        <dbReference type="Proteomes" id="UP001233172"/>
    </source>
</evidence>
<feature type="domain" description="F-box" evidence="1">
    <location>
        <begin position="345"/>
        <end position="391"/>
    </location>
</feature>
<dbReference type="Gene3D" id="3.40.1000.30">
    <property type="match status" value="1"/>
</dbReference>
<accession>A0AAD8EXC1</accession>
<sequence length="526" mass="59127">MYLNTQTNVIKNYKVIQTPATMKVKVKLDRESQLVDLGDRSPASITLSELQSSVAQLFHLENQPFHLSLNKSDVLEDENRNLSEFGIVSGDLLHIIGSDLLQAMTTDQDRRARPQPISSFSSQVDPNPHVPLVTSSSSISLTEPSVTGSAMIISSPEDIELEDSSEAKRCKFEYNSSEINRFLHEPLVIQESTGTQVPVLLEQLYTTTNCSCTTDALWVVLHALMLESGFLPDEDIEMTTMPSNYKKSGYYISSYKYSVSQDIVRGCVMIGVTMATSIVVHAYPKEESDFKTQHLQLKTTDFITSLSQDAPETYRALDRLSRLFIDTIILPLTNELITASGFPERQGLLALPYTVKLKILSFLGARSLCRLGQTCQELSGVYKDKNLWRLQYIRDFGKPSDTNLNRNWFELYKEQRIRRNSELEARRRIFHVDATDPPWGFPGGTGPFRPFNPGLPFPRMLGGDYDLNPEFTAGLPGLFNNTRPPLQLHTIPLPNRGLNGIDPLQRAHSSNLAGSPFSNNFHLPFM</sequence>
<dbReference type="Pfam" id="PF11566">
    <property type="entry name" value="PI31_Prot_N"/>
    <property type="match status" value="1"/>
</dbReference>